<dbReference type="SUPFAM" id="SSF52540">
    <property type="entry name" value="P-loop containing nucleoside triphosphate hydrolases"/>
    <property type="match status" value="1"/>
</dbReference>
<evidence type="ECO:0000313" key="6">
    <source>
        <dbReference type="Proteomes" id="UP000093928"/>
    </source>
</evidence>
<dbReference type="Gene3D" id="3.40.50.300">
    <property type="entry name" value="P-loop containing nucleotide triphosphate hydrolases"/>
    <property type="match status" value="1"/>
</dbReference>
<dbReference type="PROSITE" id="PS00622">
    <property type="entry name" value="HTH_LUXR_1"/>
    <property type="match status" value="1"/>
</dbReference>
<evidence type="ECO:0000259" key="4">
    <source>
        <dbReference type="PROSITE" id="PS50043"/>
    </source>
</evidence>
<accession>A0A1A3PEK2</accession>
<keyword evidence="1" id="KW-0805">Transcription regulation</keyword>
<feature type="domain" description="HTH luxR-type" evidence="4">
    <location>
        <begin position="1034"/>
        <end position="1099"/>
    </location>
</feature>
<dbReference type="Pfam" id="PF25872">
    <property type="entry name" value="HTH_77"/>
    <property type="match status" value="1"/>
</dbReference>
<dbReference type="InterPro" id="IPR011990">
    <property type="entry name" value="TPR-like_helical_dom_sf"/>
</dbReference>
<dbReference type="SMART" id="SM00421">
    <property type="entry name" value="HTH_LUXR"/>
    <property type="match status" value="1"/>
</dbReference>
<dbReference type="PRINTS" id="PR00038">
    <property type="entry name" value="HTHLUXR"/>
</dbReference>
<organism evidence="5 6">
    <name type="scientific">Mycobacterium asiaticum</name>
    <dbReference type="NCBI Taxonomy" id="1790"/>
    <lineage>
        <taxon>Bacteria</taxon>
        <taxon>Bacillati</taxon>
        <taxon>Actinomycetota</taxon>
        <taxon>Actinomycetes</taxon>
        <taxon>Mycobacteriales</taxon>
        <taxon>Mycobacteriaceae</taxon>
        <taxon>Mycobacterium</taxon>
    </lineage>
</organism>
<dbReference type="InterPro" id="IPR001054">
    <property type="entry name" value="A/G_cyclase"/>
</dbReference>
<dbReference type="InterPro" id="IPR000792">
    <property type="entry name" value="Tscrpt_reg_LuxR_C"/>
</dbReference>
<dbReference type="FunFam" id="3.40.50.300:FF:001702">
    <property type="entry name" value="Transcriptional regulator, LuxR family"/>
    <property type="match status" value="1"/>
</dbReference>
<dbReference type="GO" id="GO:0035556">
    <property type="term" value="P:intracellular signal transduction"/>
    <property type="evidence" value="ECO:0007669"/>
    <property type="project" value="InterPro"/>
</dbReference>
<dbReference type="SUPFAM" id="SSF55073">
    <property type="entry name" value="Nucleotide cyclase"/>
    <property type="match status" value="1"/>
</dbReference>
<protein>
    <submittedName>
        <fullName evidence="5">Transcriptional regulator</fullName>
    </submittedName>
</protein>
<gene>
    <name evidence="5" type="ORF">A5634_00845</name>
</gene>
<keyword evidence="2" id="KW-0238">DNA-binding</keyword>
<dbReference type="InterPro" id="IPR029787">
    <property type="entry name" value="Nucleotide_cyclase"/>
</dbReference>
<dbReference type="GO" id="GO:0004016">
    <property type="term" value="F:adenylate cyclase activity"/>
    <property type="evidence" value="ECO:0007669"/>
    <property type="project" value="UniProtKB-ARBA"/>
</dbReference>
<evidence type="ECO:0000256" key="3">
    <source>
        <dbReference type="ARBA" id="ARBA00023163"/>
    </source>
</evidence>
<dbReference type="CDD" id="cd07302">
    <property type="entry name" value="CHD"/>
    <property type="match status" value="1"/>
</dbReference>
<dbReference type="Gene3D" id="1.10.10.10">
    <property type="entry name" value="Winged helix-like DNA-binding domain superfamily/Winged helix DNA-binding domain"/>
    <property type="match status" value="1"/>
</dbReference>
<dbReference type="Gene3D" id="3.30.70.1230">
    <property type="entry name" value="Nucleotide cyclase"/>
    <property type="match status" value="1"/>
</dbReference>
<dbReference type="OrthoDB" id="4624147at2"/>
<dbReference type="InterPro" id="IPR016032">
    <property type="entry name" value="Sig_transdc_resp-reg_C-effctor"/>
</dbReference>
<dbReference type="InterPro" id="IPR027417">
    <property type="entry name" value="P-loop_NTPase"/>
</dbReference>
<dbReference type="GO" id="GO:0003677">
    <property type="term" value="F:DNA binding"/>
    <property type="evidence" value="ECO:0007669"/>
    <property type="project" value="UniProtKB-KW"/>
</dbReference>
<sequence>MSEFVPTRTVTLLLASEISDAITDAERSPQPWDTPLGTGVDALERLAGTVAEIITTHGGVGPVRPDSEARGPHAFLAVFARATDALACAIDLQQAPLAPIQLRVAVHTGEVQLADSGRYAGPTVQRAARLRDLAHGGQVVVSGTTHDLVVDHLPDDVWLVDLGTHQLRDLPRPERVAQLCHPDLRVEFPPLQGPNEPNDGAPHGLPVQLTRFVGRTGQINDVRKFVGDNRLVTLAGVGGVGKTRLAVQIATQSAADFDGGVWFVDLAPVSEPDLVPVALLRAFGLPDQPGRSAIDTLARFVGDRDVLVILDNCEHLVDACGTLLRELLGTCANLTVLATSRAPIGVPGELTWRVPSLSLSDEAIELFVDRARLARPDFSIDPADTAAISDICDRVDGLPLGIELAAAAVRVMSLSEILDGLRNRFRLLTGSTAGTPTPRRQTLGASVDWSHAMLTEPERVAFRRLAVFSGGFDHEAARTVCADEQLQPHQVLDQLTLLVDKSLVLADNSGDRTRFRMLATVRHYALERLQQSGEGALVRTRHRDHYAHMAALLDSPTDGEHQRRIEQVETEIDNLRAAFAWCRDNDEIESALELTSSLQPLWLTRGRIQEGLAWFDAVLTDRRALSAVPPVVRGRALADKAALDASRSIHDNLDEAQQAVAIAREIGDPALLARALTACGAISSYSAEAARPFLAEAIGIARELGDRWRLTQILTWQAYGAFYAGDPVTGHAASQEGQLLAEEIGDQFNARSCRWTLGLAQMMKGDLAEAITQFHAVTADADAAHDVLFRWGSRLALSNALALRGDTDGAKAAAHASLAAAADLWPYNEGFSYAVLATAAVASGDVAAAAQASEAAQQRLSVQGELAGANTNPMAEVALARGDLVTAGRWADQEVAASAGWHLARALTTRARIAIAKSEPDQAERDAHKALVCAAEHAAHLAVPDILECLGRLDADGLSHRDATRLFGAAHEIRRRLGSVRFKVYDEDHQATLAALREALGEKAFGDAWADGAGLSLGEAIAYVRRGRGERKRPASGWASLTPTERDVVRLVAEGLANNEIAARLFVSRRTVQTHLTHVYAKLGISSRVQLAQESVSHG</sequence>
<dbReference type="EMBL" id="LZLS01000013">
    <property type="protein sequence ID" value="OBK31027.1"/>
    <property type="molecule type" value="Genomic_DNA"/>
</dbReference>
<dbReference type="SUPFAM" id="SSF46894">
    <property type="entry name" value="C-terminal effector domain of the bipartite response regulators"/>
    <property type="match status" value="1"/>
</dbReference>
<dbReference type="AlphaFoldDB" id="A0A1A3PEK2"/>
<comment type="caution">
    <text evidence="5">The sequence shown here is derived from an EMBL/GenBank/DDBJ whole genome shotgun (WGS) entry which is preliminary data.</text>
</comment>
<reference evidence="5 6" key="1">
    <citation type="submission" date="2016-06" db="EMBL/GenBank/DDBJ databases">
        <authorList>
            <person name="Kjaerup R.B."/>
            <person name="Dalgaard T.S."/>
            <person name="Juul-Madsen H.R."/>
        </authorList>
    </citation>
    <scope>NUCLEOTIDE SEQUENCE [LARGE SCALE GENOMIC DNA]</scope>
    <source>
        <strain evidence="5 6">1165133.8</strain>
    </source>
</reference>
<dbReference type="GO" id="GO:0009190">
    <property type="term" value="P:cyclic nucleotide biosynthetic process"/>
    <property type="evidence" value="ECO:0007669"/>
    <property type="project" value="InterPro"/>
</dbReference>
<dbReference type="SUPFAM" id="SSF48452">
    <property type="entry name" value="TPR-like"/>
    <property type="match status" value="1"/>
</dbReference>
<dbReference type="PANTHER" id="PTHR47691:SF3">
    <property type="entry name" value="HTH-TYPE TRANSCRIPTIONAL REGULATOR RV0890C-RELATED"/>
    <property type="match status" value="1"/>
</dbReference>
<dbReference type="Proteomes" id="UP000093928">
    <property type="component" value="Unassembled WGS sequence"/>
</dbReference>
<evidence type="ECO:0000313" key="5">
    <source>
        <dbReference type="EMBL" id="OBK31027.1"/>
    </source>
</evidence>
<dbReference type="Gene3D" id="1.25.40.10">
    <property type="entry name" value="Tetratricopeptide repeat domain"/>
    <property type="match status" value="1"/>
</dbReference>
<dbReference type="InterPro" id="IPR036388">
    <property type="entry name" value="WH-like_DNA-bd_sf"/>
</dbReference>
<name>A0A1A3PEK2_MYCAS</name>
<dbReference type="PRINTS" id="PR00364">
    <property type="entry name" value="DISEASERSIST"/>
</dbReference>
<keyword evidence="3" id="KW-0804">Transcription</keyword>
<dbReference type="RefSeq" id="WP_065142433.1">
    <property type="nucleotide sequence ID" value="NZ_LZLS01000013.1"/>
</dbReference>
<dbReference type="Pfam" id="PF00196">
    <property type="entry name" value="GerE"/>
    <property type="match status" value="1"/>
</dbReference>
<dbReference type="GO" id="GO:0006355">
    <property type="term" value="P:regulation of DNA-templated transcription"/>
    <property type="evidence" value="ECO:0007669"/>
    <property type="project" value="InterPro"/>
</dbReference>
<dbReference type="FunFam" id="1.10.10.10:FF:000553">
    <property type="entry name" value="Transcriptional regulator, LuxR family"/>
    <property type="match status" value="1"/>
</dbReference>
<dbReference type="InterPro" id="IPR058852">
    <property type="entry name" value="HTH_77"/>
</dbReference>
<dbReference type="CDD" id="cd06170">
    <property type="entry name" value="LuxR_C_like"/>
    <property type="match status" value="1"/>
</dbReference>
<evidence type="ECO:0000256" key="2">
    <source>
        <dbReference type="ARBA" id="ARBA00023125"/>
    </source>
</evidence>
<proteinExistence type="predicted"/>
<dbReference type="PROSITE" id="PS50043">
    <property type="entry name" value="HTH_LUXR_2"/>
    <property type="match status" value="1"/>
</dbReference>
<dbReference type="PANTHER" id="PTHR47691">
    <property type="entry name" value="REGULATOR-RELATED"/>
    <property type="match status" value="1"/>
</dbReference>
<evidence type="ECO:0000256" key="1">
    <source>
        <dbReference type="ARBA" id="ARBA00023015"/>
    </source>
</evidence>